<evidence type="ECO:0000256" key="2">
    <source>
        <dbReference type="ARBA" id="ARBA00022814"/>
    </source>
</evidence>
<keyword evidence="4 6" id="KW-0805">Transcription regulation</keyword>
<protein>
    <recommendedName>
        <fullName evidence="6">Transcription antitermination protein NusB</fullName>
    </recommendedName>
    <alternativeName>
        <fullName evidence="6">Antitermination factor NusB</fullName>
    </alternativeName>
</protein>
<dbReference type="GO" id="GO:0003723">
    <property type="term" value="F:RNA binding"/>
    <property type="evidence" value="ECO:0007669"/>
    <property type="project" value="UniProtKB-UniRule"/>
</dbReference>
<sequence length="131" mass="15044">MTRREQRENVFKILFRAEFHPSEEMKDQISGISDEIENMSEKEQTYITGKCEDILGHLTEIDNAINEVTKGWKTTRMGKVDLSLIRLAVYEIRYEEDIPTKVAINEAIELAKKYGTDESPAFINGVLAKFA</sequence>
<evidence type="ECO:0000259" key="7">
    <source>
        <dbReference type="Pfam" id="PF01029"/>
    </source>
</evidence>
<dbReference type="Pfam" id="PF01029">
    <property type="entry name" value="NusB"/>
    <property type="match status" value="1"/>
</dbReference>
<evidence type="ECO:0000256" key="1">
    <source>
        <dbReference type="ARBA" id="ARBA00005952"/>
    </source>
</evidence>
<dbReference type="RefSeq" id="WP_154427955.1">
    <property type="nucleotide sequence ID" value="NZ_VUNI01000001.1"/>
</dbReference>
<evidence type="ECO:0000256" key="3">
    <source>
        <dbReference type="ARBA" id="ARBA00022884"/>
    </source>
</evidence>
<dbReference type="NCBIfam" id="TIGR01951">
    <property type="entry name" value="nusB"/>
    <property type="match status" value="1"/>
</dbReference>
<evidence type="ECO:0000256" key="6">
    <source>
        <dbReference type="HAMAP-Rule" id="MF_00073"/>
    </source>
</evidence>
<keyword evidence="2 6" id="KW-0889">Transcription antitermination</keyword>
<reference evidence="8 9" key="1">
    <citation type="submission" date="2019-08" db="EMBL/GenBank/DDBJ databases">
        <title>In-depth cultivation of the pig gut microbiome towards novel bacterial diversity and tailored functional studies.</title>
        <authorList>
            <person name="Wylensek D."/>
            <person name="Hitch T.C.A."/>
            <person name="Clavel T."/>
        </authorList>
    </citation>
    <scope>NUCLEOTIDE SEQUENCE [LARGE SCALE GENOMIC DNA]</scope>
    <source>
        <strain evidence="8 9">MUC/MUC-530-WT-4D</strain>
    </source>
</reference>
<name>A0A6L5YMD2_9FIRM</name>
<dbReference type="PANTHER" id="PTHR11078">
    <property type="entry name" value="N UTILIZATION SUBSTANCE PROTEIN B-RELATED"/>
    <property type="match status" value="1"/>
</dbReference>
<evidence type="ECO:0000256" key="4">
    <source>
        <dbReference type="ARBA" id="ARBA00023015"/>
    </source>
</evidence>
<comment type="function">
    <text evidence="6">Involved in transcription antitermination. Required for transcription of ribosomal RNA (rRNA) genes. Binds specifically to the boxA antiterminator sequence of the ribosomal RNA (rrn) operons.</text>
</comment>
<comment type="similarity">
    <text evidence="1 6">Belongs to the NusB family.</text>
</comment>
<dbReference type="Gene3D" id="1.10.940.10">
    <property type="entry name" value="NusB-like"/>
    <property type="match status" value="1"/>
</dbReference>
<organism evidence="8 9">
    <name type="scientific">Roseburia porci</name>
    <dbReference type="NCBI Taxonomy" id="2605790"/>
    <lineage>
        <taxon>Bacteria</taxon>
        <taxon>Bacillati</taxon>
        <taxon>Bacillota</taxon>
        <taxon>Clostridia</taxon>
        <taxon>Lachnospirales</taxon>
        <taxon>Lachnospiraceae</taxon>
        <taxon>Roseburia</taxon>
    </lineage>
</organism>
<keyword evidence="9" id="KW-1185">Reference proteome</keyword>
<accession>A0A6L5YMD2</accession>
<evidence type="ECO:0000313" key="9">
    <source>
        <dbReference type="Proteomes" id="UP000474024"/>
    </source>
</evidence>
<dbReference type="SUPFAM" id="SSF48013">
    <property type="entry name" value="NusB-like"/>
    <property type="match status" value="1"/>
</dbReference>
<dbReference type="InterPro" id="IPR006027">
    <property type="entry name" value="NusB_RsmB_TIM44"/>
</dbReference>
<dbReference type="GO" id="GO:0005829">
    <property type="term" value="C:cytosol"/>
    <property type="evidence" value="ECO:0007669"/>
    <property type="project" value="TreeGrafter"/>
</dbReference>
<gene>
    <name evidence="6 8" type="primary">nusB</name>
    <name evidence="8" type="ORF">FYJ75_01055</name>
</gene>
<evidence type="ECO:0000256" key="5">
    <source>
        <dbReference type="ARBA" id="ARBA00023163"/>
    </source>
</evidence>
<dbReference type="InterPro" id="IPR035926">
    <property type="entry name" value="NusB-like_sf"/>
</dbReference>
<comment type="caution">
    <text evidence="8">The sequence shown here is derived from an EMBL/GenBank/DDBJ whole genome shotgun (WGS) entry which is preliminary data.</text>
</comment>
<dbReference type="PANTHER" id="PTHR11078:SF3">
    <property type="entry name" value="ANTITERMINATION NUSB DOMAIN-CONTAINING PROTEIN"/>
    <property type="match status" value="1"/>
</dbReference>
<evidence type="ECO:0000313" key="8">
    <source>
        <dbReference type="EMBL" id="MST73623.1"/>
    </source>
</evidence>
<dbReference type="GO" id="GO:0031564">
    <property type="term" value="P:transcription antitermination"/>
    <property type="evidence" value="ECO:0007669"/>
    <property type="project" value="UniProtKB-KW"/>
</dbReference>
<dbReference type="HAMAP" id="MF_00073">
    <property type="entry name" value="NusB"/>
    <property type="match status" value="1"/>
</dbReference>
<feature type="domain" description="NusB/RsmB/TIM44" evidence="7">
    <location>
        <begin position="5"/>
        <end position="131"/>
    </location>
</feature>
<keyword evidence="5 6" id="KW-0804">Transcription</keyword>
<dbReference type="InterPro" id="IPR011605">
    <property type="entry name" value="NusB_fam"/>
</dbReference>
<keyword evidence="3 6" id="KW-0694">RNA-binding</keyword>
<dbReference type="Proteomes" id="UP000474024">
    <property type="component" value="Unassembled WGS sequence"/>
</dbReference>
<dbReference type="EMBL" id="VUNI01000001">
    <property type="protein sequence ID" value="MST73623.1"/>
    <property type="molecule type" value="Genomic_DNA"/>
</dbReference>
<proteinExistence type="inferred from homology"/>
<dbReference type="AlphaFoldDB" id="A0A6L5YMD2"/>
<dbReference type="GO" id="GO:0006353">
    <property type="term" value="P:DNA-templated transcription termination"/>
    <property type="evidence" value="ECO:0007669"/>
    <property type="project" value="UniProtKB-UniRule"/>
</dbReference>